<dbReference type="STRING" id="1121290.CLAOCE_12650"/>
<proteinExistence type="predicted"/>
<dbReference type="OrthoDB" id="1706403at2"/>
<accession>A0A1E8EYU1</accession>
<name>A0A1E8EYU1_9CLOT</name>
<dbReference type="EMBL" id="LZFO01000015">
    <property type="protein sequence ID" value="OFI06122.1"/>
    <property type="molecule type" value="Genomic_DNA"/>
</dbReference>
<evidence type="ECO:0000313" key="1">
    <source>
        <dbReference type="EMBL" id="OFI06122.1"/>
    </source>
</evidence>
<dbReference type="Proteomes" id="UP000175744">
    <property type="component" value="Unassembled WGS sequence"/>
</dbReference>
<reference evidence="1 2" key="1">
    <citation type="submission" date="2016-06" db="EMBL/GenBank/DDBJ databases">
        <title>Genome sequence of Clostridium acetireducens DSM 10703.</title>
        <authorList>
            <person name="Poehlein A."/>
            <person name="Fluechter S."/>
            <person name="Duerre P."/>
            <person name="Daniel R."/>
        </authorList>
    </citation>
    <scope>NUCLEOTIDE SEQUENCE [LARGE SCALE GENOMIC DNA]</scope>
    <source>
        <strain evidence="1 2">DSM 10703</strain>
    </source>
</reference>
<keyword evidence="2" id="KW-1185">Reference proteome</keyword>
<protein>
    <submittedName>
        <fullName evidence="1">Uncharacterized protein</fullName>
    </submittedName>
</protein>
<dbReference type="RefSeq" id="WP_070110262.1">
    <property type="nucleotide sequence ID" value="NZ_LZFO01000015.1"/>
</dbReference>
<evidence type="ECO:0000313" key="2">
    <source>
        <dbReference type="Proteomes" id="UP000175744"/>
    </source>
</evidence>
<gene>
    <name evidence="1" type="ORF">CLOACE_12650</name>
</gene>
<comment type="caution">
    <text evidence="1">The sequence shown here is derived from an EMBL/GenBank/DDBJ whole genome shotgun (WGS) entry which is preliminary data.</text>
</comment>
<organism evidence="1 2">
    <name type="scientific">Clostridium acetireducens DSM 10703</name>
    <dbReference type="NCBI Taxonomy" id="1121290"/>
    <lineage>
        <taxon>Bacteria</taxon>
        <taxon>Bacillati</taxon>
        <taxon>Bacillota</taxon>
        <taxon>Clostridia</taxon>
        <taxon>Eubacteriales</taxon>
        <taxon>Clostridiaceae</taxon>
        <taxon>Clostridium</taxon>
    </lineage>
</organism>
<dbReference type="AlphaFoldDB" id="A0A1E8EYU1"/>
<sequence>MKSIAIIGKNKDFTSALIRLLKLLEIEYELFFEENIRGNHYYDYIILNNNSCAIKDNIIKLSGKYCFINMDNSINLNTSIFANLITYGFGSKNTVTVSSIEQGNCQFLYCLQRYLNYNNFKMIEPEEIIVNILFKNDEEMYAYMVGITMSLIEDKEISKIQSTIGKI</sequence>